<organism evidence="10 11">
    <name type="scientific">Dictyobacter alpinus</name>
    <dbReference type="NCBI Taxonomy" id="2014873"/>
    <lineage>
        <taxon>Bacteria</taxon>
        <taxon>Bacillati</taxon>
        <taxon>Chloroflexota</taxon>
        <taxon>Ktedonobacteria</taxon>
        <taxon>Ktedonobacterales</taxon>
        <taxon>Dictyobacteraceae</taxon>
        <taxon>Dictyobacter</taxon>
    </lineage>
</organism>
<dbReference type="GO" id="GO:0030894">
    <property type="term" value="C:replisome"/>
    <property type="evidence" value="ECO:0007669"/>
    <property type="project" value="TreeGrafter"/>
</dbReference>
<evidence type="ECO:0000256" key="4">
    <source>
        <dbReference type="ARBA" id="ARBA00022840"/>
    </source>
</evidence>
<dbReference type="GO" id="GO:0005524">
    <property type="term" value="F:ATP binding"/>
    <property type="evidence" value="ECO:0007669"/>
    <property type="project" value="UniProtKB-KW"/>
</dbReference>
<dbReference type="GO" id="GO:0003677">
    <property type="term" value="F:DNA binding"/>
    <property type="evidence" value="ECO:0007669"/>
    <property type="project" value="UniProtKB-KW"/>
</dbReference>
<keyword evidence="1" id="KW-0547">Nucleotide-binding</keyword>
<evidence type="ECO:0000313" key="10">
    <source>
        <dbReference type="EMBL" id="GCE25490.1"/>
    </source>
</evidence>
<dbReference type="RefSeq" id="WP_170216683.1">
    <property type="nucleotide sequence ID" value="NZ_BIFT01000001.1"/>
</dbReference>
<keyword evidence="3 10" id="KW-0347">Helicase</keyword>
<dbReference type="InterPro" id="IPR014001">
    <property type="entry name" value="Helicase_ATP-bd"/>
</dbReference>
<keyword evidence="2" id="KW-0378">Hydrolase</keyword>
<dbReference type="AlphaFoldDB" id="A0A402B2A3"/>
<dbReference type="SMART" id="SM00487">
    <property type="entry name" value="DEXDc"/>
    <property type="match status" value="1"/>
</dbReference>
<dbReference type="Pfam" id="PF00270">
    <property type="entry name" value="DEAD"/>
    <property type="match status" value="1"/>
</dbReference>
<dbReference type="Gene3D" id="3.40.50.300">
    <property type="entry name" value="P-loop containing nucleotide triphosphate hydrolases"/>
    <property type="match status" value="2"/>
</dbReference>
<dbReference type="PROSITE" id="PS51192">
    <property type="entry name" value="HELICASE_ATP_BIND_1"/>
    <property type="match status" value="1"/>
</dbReference>
<dbReference type="CDD" id="cd18794">
    <property type="entry name" value="SF2_C_RecQ"/>
    <property type="match status" value="1"/>
</dbReference>
<dbReference type="GO" id="GO:0016787">
    <property type="term" value="F:hydrolase activity"/>
    <property type="evidence" value="ECO:0007669"/>
    <property type="project" value="UniProtKB-KW"/>
</dbReference>
<dbReference type="SUPFAM" id="SSF46785">
    <property type="entry name" value="Winged helix' DNA-binding domain"/>
    <property type="match status" value="1"/>
</dbReference>
<dbReference type="Proteomes" id="UP000287171">
    <property type="component" value="Unassembled WGS sequence"/>
</dbReference>
<dbReference type="Pfam" id="PF00271">
    <property type="entry name" value="Helicase_C"/>
    <property type="match status" value="1"/>
</dbReference>
<dbReference type="GO" id="GO:0043590">
    <property type="term" value="C:bacterial nucleoid"/>
    <property type="evidence" value="ECO:0007669"/>
    <property type="project" value="TreeGrafter"/>
</dbReference>
<accession>A0A402B2A3</accession>
<dbReference type="InterPro" id="IPR004589">
    <property type="entry name" value="DNA_helicase_ATP-dep_RecQ"/>
</dbReference>
<evidence type="ECO:0000313" key="11">
    <source>
        <dbReference type="Proteomes" id="UP000287171"/>
    </source>
</evidence>
<evidence type="ECO:0000256" key="3">
    <source>
        <dbReference type="ARBA" id="ARBA00022806"/>
    </source>
</evidence>
<dbReference type="SUPFAM" id="SSF52540">
    <property type="entry name" value="P-loop containing nucleoside triphosphate hydrolases"/>
    <property type="match status" value="1"/>
</dbReference>
<evidence type="ECO:0000256" key="6">
    <source>
        <dbReference type="ARBA" id="ARBA00044535"/>
    </source>
</evidence>
<gene>
    <name evidence="10" type="primary">recQ_1</name>
    <name evidence="10" type="ORF">KDA_09740</name>
</gene>
<dbReference type="InterPro" id="IPR032284">
    <property type="entry name" value="RecQ_Zn-bd"/>
</dbReference>
<proteinExistence type="predicted"/>
<reference evidence="11" key="1">
    <citation type="submission" date="2018-12" db="EMBL/GenBank/DDBJ databases">
        <title>Tengunoibacter tsumagoiensis gen. nov., sp. nov., Dictyobacter kobayashii sp. nov., D. alpinus sp. nov., and D. joshuensis sp. nov. and description of Dictyobacteraceae fam. nov. within the order Ktedonobacterales isolated from Tengu-no-mugimeshi.</title>
        <authorList>
            <person name="Wang C.M."/>
            <person name="Zheng Y."/>
            <person name="Sakai Y."/>
            <person name="Toyoda A."/>
            <person name="Minakuchi Y."/>
            <person name="Abe K."/>
            <person name="Yokota A."/>
            <person name="Yabe S."/>
        </authorList>
    </citation>
    <scope>NUCLEOTIDE SEQUENCE [LARGE SCALE GENOMIC DNA]</scope>
    <source>
        <strain evidence="11">Uno16</strain>
    </source>
</reference>
<dbReference type="GO" id="GO:0009378">
    <property type="term" value="F:four-way junction helicase activity"/>
    <property type="evidence" value="ECO:0007669"/>
    <property type="project" value="TreeGrafter"/>
</dbReference>
<evidence type="ECO:0000259" key="8">
    <source>
        <dbReference type="PROSITE" id="PS51192"/>
    </source>
</evidence>
<dbReference type="GO" id="GO:0006281">
    <property type="term" value="P:DNA repair"/>
    <property type="evidence" value="ECO:0007669"/>
    <property type="project" value="TreeGrafter"/>
</dbReference>
<keyword evidence="11" id="KW-1185">Reference proteome</keyword>
<evidence type="ECO:0000259" key="9">
    <source>
        <dbReference type="PROSITE" id="PS51194"/>
    </source>
</evidence>
<evidence type="ECO:0000256" key="1">
    <source>
        <dbReference type="ARBA" id="ARBA00022741"/>
    </source>
</evidence>
<evidence type="ECO:0000256" key="5">
    <source>
        <dbReference type="ARBA" id="ARBA00023125"/>
    </source>
</evidence>
<dbReference type="PANTHER" id="PTHR13710:SF84">
    <property type="entry name" value="ATP-DEPENDENT DNA HELICASE RECS-RELATED"/>
    <property type="match status" value="1"/>
</dbReference>
<dbReference type="InterPro" id="IPR001650">
    <property type="entry name" value="Helicase_C-like"/>
</dbReference>
<dbReference type="PROSITE" id="PS51194">
    <property type="entry name" value="HELICASE_CTER"/>
    <property type="match status" value="1"/>
</dbReference>
<dbReference type="InterPro" id="IPR011545">
    <property type="entry name" value="DEAD/DEAH_box_helicase_dom"/>
</dbReference>
<dbReference type="PROSITE" id="PS00690">
    <property type="entry name" value="DEAH_ATP_HELICASE"/>
    <property type="match status" value="1"/>
</dbReference>
<name>A0A402B2A3_9CHLR</name>
<dbReference type="InterPro" id="IPR027417">
    <property type="entry name" value="P-loop_NTPase"/>
</dbReference>
<evidence type="ECO:0000256" key="2">
    <source>
        <dbReference type="ARBA" id="ARBA00022801"/>
    </source>
</evidence>
<evidence type="ECO:0000256" key="7">
    <source>
        <dbReference type="ARBA" id="ARBA00044550"/>
    </source>
</evidence>
<dbReference type="SMART" id="SM00490">
    <property type="entry name" value="HELICc"/>
    <property type="match status" value="1"/>
</dbReference>
<dbReference type="NCBIfam" id="TIGR00614">
    <property type="entry name" value="recQ_fam"/>
    <property type="match status" value="1"/>
</dbReference>
<dbReference type="GO" id="GO:0005737">
    <property type="term" value="C:cytoplasm"/>
    <property type="evidence" value="ECO:0007669"/>
    <property type="project" value="TreeGrafter"/>
</dbReference>
<dbReference type="CDD" id="cd17920">
    <property type="entry name" value="DEXHc_RecQ"/>
    <property type="match status" value="1"/>
</dbReference>
<dbReference type="InterPro" id="IPR036390">
    <property type="entry name" value="WH_DNA-bd_sf"/>
</dbReference>
<sequence>MIRRKSTRQLERITREKFGYEELRPGQAAAIRSILDGNDTIAILPTGLGKSLIYQVTTLLLKGPAIIVSPLIALQRDQVESIADLNLGKAALINSTMRESERQKVLAQLKDGTLNFLFLAPEQFNSEELITQLQAARPALFVIDEAHCISEWGHDFRPEYLRLSSVIQALGHPTVVALTATAAPLVREEIIERLQLKNPQMIVQGFDRPNIWLGVEKFNSEADKKKALLERVLESERPGIIYTATRKHAEEISNALRMLGVAAAFYHAGMRAGEREQVQQQFMDDRLEVIVATVAFGMGIDKPNVRFVYHYDISDSLDSYYQEVGRAGRDGLPSRAILFYRSEDLRIHRFFAGAGRIDIDQVELVARVIQEQIDPVTLQELAEVTHLSRSKLTEALTRLQESGAIKTLPNGEVMSNGVIDNLDEVTQEAMAAHLSRREFDRSRIEMIRCYAEVGDCRREYLLNYFGENLEEQPCQNCDNCDAGILVIEDITSLPFPINTKVIHKSWGDGLVLRYEGDKMVVLFDEVGYKTLFVDLVVERGLLLESLS</sequence>
<dbReference type="EMBL" id="BIFT01000001">
    <property type="protein sequence ID" value="GCE25490.1"/>
    <property type="molecule type" value="Genomic_DNA"/>
</dbReference>
<feature type="domain" description="Helicase C-terminal" evidence="9">
    <location>
        <begin position="224"/>
        <end position="382"/>
    </location>
</feature>
<protein>
    <recommendedName>
        <fullName evidence="6">ATP-dependent DNA helicase RecQ</fullName>
    </recommendedName>
    <alternativeName>
        <fullName evidence="7">DNA 3'-5' helicase RecQ</fullName>
    </alternativeName>
</protein>
<feature type="domain" description="Helicase ATP-binding" evidence="8">
    <location>
        <begin position="31"/>
        <end position="200"/>
    </location>
</feature>
<dbReference type="Pfam" id="PF16124">
    <property type="entry name" value="RecQ_Zn_bind"/>
    <property type="match status" value="1"/>
</dbReference>
<dbReference type="GO" id="GO:0006310">
    <property type="term" value="P:DNA recombination"/>
    <property type="evidence" value="ECO:0007669"/>
    <property type="project" value="InterPro"/>
</dbReference>
<dbReference type="GO" id="GO:0043138">
    <property type="term" value="F:3'-5' DNA helicase activity"/>
    <property type="evidence" value="ECO:0007669"/>
    <property type="project" value="TreeGrafter"/>
</dbReference>
<keyword evidence="5" id="KW-0238">DNA-binding</keyword>
<comment type="caution">
    <text evidence="10">The sequence shown here is derived from an EMBL/GenBank/DDBJ whole genome shotgun (WGS) entry which is preliminary data.</text>
</comment>
<keyword evidence="4" id="KW-0067">ATP-binding</keyword>
<dbReference type="InterPro" id="IPR002464">
    <property type="entry name" value="DNA/RNA_helicase_DEAH_CS"/>
</dbReference>
<dbReference type="PANTHER" id="PTHR13710">
    <property type="entry name" value="DNA HELICASE RECQ FAMILY MEMBER"/>
    <property type="match status" value="1"/>
</dbReference>